<keyword evidence="6 9" id="KW-0378">Hydrolase</keyword>
<comment type="similarity">
    <text evidence="2 9">Belongs to the peptidase M18 family.</text>
</comment>
<dbReference type="Gene3D" id="2.30.250.10">
    <property type="entry name" value="Aminopeptidase i, Domain 2"/>
    <property type="match status" value="1"/>
</dbReference>
<evidence type="ECO:0000256" key="10">
    <source>
        <dbReference type="RuleBase" id="RU004387"/>
    </source>
</evidence>
<dbReference type="AlphaFoldDB" id="A0A1I6JDR5"/>
<accession>A0A1I6JDR5</accession>
<dbReference type="InterPro" id="IPR001948">
    <property type="entry name" value="Peptidase_M18"/>
</dbReference>
<gene>
    <name evidence="11" type="ORF">SAMN05661086_01595</name>
</gene>
<dbReference type="SUPFAM" id="SSF101821">
    <property type="entry name" value="Aminopeptidase/glucanase lid domain"/>
    <property type="match status" value="1"/>
</dbReference>
<dbReference type="GO" id="GO:0004177">
    <property type="term" value="F:aminopeptidase activity"/>
    <property type="evidence" value="ECO:0007669"/>
    <property type="project" value="UniProtKB-KW"/>
</dbReference>
<dbReference type="SUPFAM" id="SSF53187">
    <property type="entry name" value="Zn-dependent exopeptidases"/>
    <property type="match status" value="1"/>
</dbReference>
<dbReference type="PANTHER" id="PTHR28570:SF3">
    <property type="entry name" value="ASPARTYL AMINOPEPTIDASE"/>
    <property type="match status" value="1"/>
</dbReference>
<evidence type="ECO:0000256" key="3">
    <source>
        <dbReference type="ARBA" id="ARBA00022438"/>
    </source>
</evidence>
<protein>
    <recommendedName>
        <fullName evidence="10">M18 family aminopeptidase</fullName>
        <ecNumber evidence="10">3.4.11.-</ecNumber>
    </recommendedName>
</protein>
<keyword evidence="12" id="KW-1185">Reference proteome</keyword>
<dbReference type="EMBL" id="FOYZ01000005">
    <property type="protein sequence ID" value="SFR77091.1"/>
    <property type="molecule type" value="Genomic_DNA"/>
</dbReference>
<dbReference type="InterPro" id="IPR023358">
    <property type="entry name" value="Peptidase_M18_dom2"/>
</dbReference>
<name>A0A1I6JDR5_9FIRM</name>
<evidence type="ECO:0000256" key="7">
    <source>
        <dbReference type="ARBA" id="ARBA00022833"/>
    </source>
</evidence>
<evidence type="ECO:0000313" key="11">
    <source>
        <dbReference type="EMBL" id="SFR77091.1"/>
    </source>
</evidence>
<dbReference type="EC" id="3.4.11.-" evidence="10"/>
<evidence type="ECO:0000256" key="9">
    <source>
        <dbReference type="RuleBase" id="RU004386"/>
    </source>
</evidence>
<dbReference type="PRINTS" id="PR00932">
    <property type="entry name" value="AMINO1PTASE"/>
</dbReference>
<keyword evidence="5 9" id="KW-0479">Metal-binding</keyword>
<evidence type="ECO:0000256" key="5">
    <source>
        <dbReference type="ARBA" id="ARBA00022723"/>
    </source>
</evidence>
<evidence type="ECO:0000256" key="8">
    <source>
        <dbReference type="ARBA" id="ARBA00023049"/>
    </source>
</evidence>
<keyword evidence="4 9" id="KW-0645">Protease</keyword>
<dbReference type="GO" id="GO:0008270">
    <property type="term" value="F:zinc ion binding"/>
    <property type="evidence" value="ECO:0007669"/>
    <property type="project" value="InterPro"/>
</dbReference>
<evidence type="ECO:0000256" key="6">
    <source>
        <dbReference type="ARBA" id="ARBA00022801"/>
    </source>
</evidence>
<dbReference type="GO" id="GO:0005737">
    <property type="term" value="C:cytoplasm"/>
    <property type="evidence" value="ECO:0007669"/>
    <property type="project" value="UniProtKB-ARBA"/>
</dbReference>
<dbReference type="OrthoDB" id="9764268at2"/>
<dbReference type="STRING" id="37658.SAMN05661086_01595"/>
<dbReference type="RefSeq" id="WP_092560158.1">
    <property type="nucleotide sequence ID" value="NZ_FOYZ01000005.1"/>
</dbReference>
<organism evidence="11 12">
    <name type="scientific">Anaeromicropila populeti</name>
    <dbReference type="NCBI Taxonomy" id="37658"/>
    <lineage>
        <taxon>Bacteria</taxon>
        <taxon>Bacillati</taxon>
        <taxon>Bacillota</taxon>
        <taxon>Clostridia</taxon>
        <taxon>Lachnospirales</taxon>
        <taxon>Lachnospiraceae</taxon>
        <taxon>Anaeromicropila</taxon>
    </lineage>
</organism>
<evidence type="ECO:0000256" key="1">
    <source>
        <dbReference type="ARBA" id="ARBA00001947"/>
    </source>
</evidence>
<evidence type="ECO:0000256" key="2">
    <source>
        <dbReference type="ARBA" id="ARBA00008290"/>
    </source>
</evidence>
<keyword evidence="7 9" id="KW-0862">Zinc</keyword>
<proteinExistence type="inferred from homology"/>
<dbReference type="Gene3D" id="3.40.630.10">
    <property type="entry name" value="Zn peptidases"/>
    <property type="match status" value="1"/>
</dbReference>
<dbReference type="GO" id="GO:0006508">
    <property type="term" value="P:proteolysis"/>
    <property type="evidence" value="ECO:0007669"/>
    <property type="project" value="UniProtKB-KW"/>
</dbReference>
<keyword evidence="8 9" id="KW-0482">Metalloprotease</keyword>
<dbReference type="Proteomes" id="UP000199659">
    <property type="component" value="Unassembled WGS sequence"/>
</dbReference>
<evidence type="ECO:0000313" key="12">
    <source>
        <dbReference type="Proteomes" id="UP000199659"/>
    </source>
</evidence>
<dbReference type="PANTHER" id="PTHR28570">
    <property type="entry name" value="ASPARTYL AMINOPEPTIDASE"/>
    <property type="match status" value="1"/>
</dbReference>
<reference evidence="11 12" key="1">
    <citation type="submission" date="2016-10" db="EMBL/GenBank/DDBJ databases">
        <authorList>
            <person name="de Groot N.N."/>
        </authorList>
    </citation>
    <scope>NUCLEOTIDE SEQUENCE [LARGE SCALE GENOMIC DNA]</scope>
    <source>
        <strain evidence="11 12">743A</strain>
    </source>
</reference>
<comment type="cofactor">
    <cofactor evidence="1 10">
        <name>Zn(2+)</name>
        <dbReference type="ChEBI" id="CHEBI:29105"/>
    </cofactor>
</comment>
<keyword evidence="3 9" id="KW-0031">Aminopeptidase</keyword>
<sequence length="430" mass="48169">MNHITSDLIDFIACATSPYHVVKKCKEMLIDEGFQELPFTSPWTLEKGKSYVTTPYDSTLFAFTLGDELLNCPHLRLATAHTDHPCFRIKPKAELSEHSYLQINTEAYGGLILNTWLDRPLSVAGKICLKSDSIYAPKVVFFDAKRPLLTIPNLAIHINREVNKGIELNKQTDMRPVLGLLNETLNKDNFFLNFLAQELQISPEDILTFDLTIYNAEHPCLIGLQEDFLSSPRLDNLTSALACVKGLLADTNRNNINMIALFDNEEIGSRTKQGADSSLTNILLDKIFTCLNLEKSILYNTLIDRSLILSVDVAHCLHPNYLSKNDPSNFTELGKGVVLKLDSNQKYAFDPEALSIVEQLCQTNKITYQKFVNRSDATSGSTLGSIISSWLPVKTVDLGLPLLAMHSARELMGTSDQEDLEKLIECFFNC</sequence>
<dbReference type="Pfam" id="PF02127">
    <property type="entry name" value="Peptidase_M18"/>
    <property type="match status" value="1"/>
</dbReference>
<dbReference type="GO" id="GO:0008237">
    <property type="term" value="F:metallopeptidase activity"/>
    <property type="evidence" value="ECO:0007669"/>
    <property type="project" value="UniProtKB-KW"/>
</dbReference>
<evidence type="ECO:0000256" key="4">
    <source>
        <dbReference type="ARBA" id="ARBA00022670"/>
    </source>
</evidence>
<dbReference type="NCBIfam" id="NF002759">
    <property type="entry name" value="PRK02813.1"/>
    <property type="match status" value="1"/>
</dbReference>